<dbReference type="STRING" id="84022.CACET_c10400"/>
<protein>
    <submittedName>
        <fullName evidence="1">Uncharacterized protein</fullName>
    </submittedName>
</protein>
<dbReference type="GO" id="GO:0051536">
    <property type="term" value="F:iron-sulfur cluster binding"/>
    <property type="evidence" value="ECO:0007669"/>
    <property type="project" value="InterPro"/>
</dbReference>
<dbReference type="Pfam" id="PF04060">
    <property type="entry name" value="FeS"/>
    <property type="match status" value="1"/>
</dbReference>
<name>A0A0D8IE31_9CLOT</name>
<dbReference type="PROSITE" id="PS51656">
    <property type="entry name" value="4FE4S"/>
    <property type="match status" value="1"/>
</dbReference>
<gene>
    <name evidence="1" type="ORF">CACET_c10400</name>
</gene>
<organism evidence="1 2">
    <name type="scientific">Clostridium aceticum</name>
    <dbReference type="NCBI Taxonomy" id="84022"/>
    <lineage>
        <taxon>Bacteria</taxon>
        <taxon>Bacillati</taxon>
        <taxon>Bacillota</taxon>
        <taxon>Clostridia</taxon>
        <taxon>Eubacteriales</taxon>
        <taxon>Clostridiaceae</taxon>
        <taxon>Clostridium</taxon>
    </lineage>
</organism>
<evidence type="ECO:0000313" key="2">
    <source>
        <dbReference type="Proteomes" id="UP000035704"/>
    </source>
</evidence>
<accession>A0A0D8IE31</accession>
<dbReference type="KEGG" id="cace:CACET_c10400"/>
<proteinExistence type="predicted"/>
<dbReference type="InterPro" id="IPR007202">
    <property type="entry name" value="4Fe-4S_dom"/>
</dbReference>
<dbReference type="PANTHER" id="PTHR36214">
    <property type="match status" value="1"/>
</dbReference>
<dbReference type="OrthoDB" id="9793312at2"/>
<dbReference type="InterPro" id="IPR051069">
    <property type="entry name" value="ACDS_complex_subunit"/>
</dbReference>
<dbReference type="AlphaFoldDB" id="A0A0D8IE31"/>
<dbReference type="PATRIC" id="fig|84022.5.peg.2286"/>
<dbReference type="RefSeq" id="WP_044823329.1">
    <property type="nucleotide sequence ID" value="NZ_CP009687.1"/>
</dbReference>
<sequence length="177" mass="20438">MYLDDIIITYIQSCVADSSKVRFKAKFSRDIGDILPYVNGALKDVIYNKNIPSLTLRKEFRIITLYKDQLAVSKAINETDAYDIIDELKELINNVHESRDKIEPLDEMRSKPTAIEIYSYLPKQNCRRCGEVTCIAFASKLLSGQQNVKRCLPLYEADYKEKLEVIEDFIQMMGYSS</sequence>
<dbReference type="PANTHER" id="PTHR36214:SF3">
    <property type="entry name" value="ACETYL-COA DECARBONYLASE_SYNTHASE COMPLEX SUBUNIT GAMMA"/>
    <property type="match status" value="1"/>
</dbReference>
<evidence type="ECO:0000313" key="1">
    <source>
        <dbReference type="EMBL" id="AKL94543.1"/>
    </source>
</evidence>
<dbReference type="Gene3D" id="1.10.15.40">
    <property type="entry name" value="Electron transport complex subunit B, putative Fe-S cluster"/>
    <property type="match status" value="1"/>
</dbReference>
<dbReference type="Proteomes" id="UP000035704">
    <property type="component" value="Chromosome"/>
</dbReference>
<reference evidence="1 2" key="1">
    <citation type="submission" date="2014-10" db="EMBL/GenBank/DDBJ databases">
        <title>Genome sequence of Clostridium aceticum DSM 1496.</title>
        <authorList>
            <person name="Poehlein A."/>
            <person name="Schiel-Bengelsdorf B."/>
            <person name="Gottschalk G."/>
            <person name="Duerre P."/>
            <person name="Daniel R."/>
        </authorList>
    </citation>
    <scope>NUCLEOTIDE SEQUENCE [LARGE SCALE GENOMIC DNA]</scope>
    <source>
        <strain evidence="1 2">DSM 1496</strain>
    </source>
</reference>
<dbReference type="EMBL" id="CP009687">
    <property type="protein sequence ID" value="AKL94543.1"/>
    <property type="molecule type" value="Genomic_DNA"/>
</dbReference>
<keyword evidence="2" id="KW-1185">Reference proteome</keyword>